<feature type="compositionally biased region" description="Polar residues" evidence="11">
    <location>
        <begin position="422"/>
        <end position="433"/>
    </location>
</feature>
<dbReference type="InterPro" id="IPR055282">
    <property type="entry name" value="PPI1-4"/>
</dbReference>
<feature type="coiled-coil region" evidence="10">
    <location>
        <begin position="257"/>
        <end position="291"/>
    </location>
</feature>
<dbReference type="EMBL" id="GHES01007418">
    <property type="protein sequence ID" value="MPA37977.1"/>
    <property type="molecule type" value="Transcribed_RNA"/>
</dbReference>
<dbReference type="EMBL" id="GHES01007417">
    <property type="protein sequence ID" value="MPA37976.1"/>
    <property type="molecule type" value="Transcribed_RNA"/>
</dbReference>
<feature type="transmembrane region" description="Helical" evidence="12">
    <location>
        <begin position="621"/>
        <end position="643"/>
    </location>
</feature>
<evidence type="ECO:0000313" key="16">
    <source>
        <dbReference type="EMBL" id="MPA37980.1"/>
    </source>
</evidence>
<keyword evidence="3" id="KW-1003">Cell membrane</keyword>
<dbReference type="GO" id="GO:0005886">
    <property type="term" value="C:plasma membrane"/>
    <property type="evidence" value="ECO:0007669"/>
    <property type="project" value="UniProtKB-SubCell"/>
</dbReference>
<dbReference type="PANTHER" id="PTHR32219">
    <property type="entry name" value="RNA-BINDING PROTEIN YLMH-RELATED"/>
    <property type="match status" value="1"/>
</dbReference>
<evidence type="ECO:0000256" key="9">
    <source>
        <dbReference type="ARBA" id="ARBA00038080"/>
    </source>
</evidence>
<proteinExistence type="inferred from homology"/>
<keyword evidence="7 10" id="KW-0175">Coiled coil</keyword>
<feature type="compositionally biased region" description="Basic and acidic residues" evidence="11">
    <location>
        <begin position="475"/>
        <end position="525"/>
    </location>
</feature>
<protein>
    <submittedName>
        <fullName evidence="13">Putative proton pump-interactor 1</fullName>
    </submittedName>
</protein>
<feature type="compositionally biased region" description="Acidic residues" evidence="11">
    <location>
        <begin position="557"/>
        <end position="580"/>
    </location>
</feature>
<feature type="region of interest" description="Disordered" evidence="11">
    <location>
        <begin position="16"/>
        <end position="36"/>
    </location>
</feature>
<evidence type="ECO:0000256" key="2">
    <source>
        <dbReference type="ARBA" id="ARBA00004389"/>
    </source>
</evidence>
<evidence type="ECO:0000256" key="5">
    <source>
        <dbReference type="ARBA" id="ARBA00022824"/>
    </source>
</evidence>
<dbReference type="PANTHER" id="PTHR32219:SF2">
    <property type="entry name" value="PROTON PUMP-INTERACTOR 1"/>
    <property type="match status" value="1"/>
</dbReference>
<feature type="compositionally biased region" description="Basic and acidic residues" evidence="11">
    <location>
        <begin position="587"/>
        <end position="596"/>
    </location>
</feature>
<comment type="similarity">
    <text evidence="9">Belongs to the plant Proton pump-interactor protein family.</text>
</comment>
<feature type="compositionally biased region" description="Basic and acidic residues" evidence="11">
    <location>
        <begin position="380"/>
        <end position="393"/>
    </location>
</feature>
<evidence type="ECO:0000313" key="14">
    <source>
        <dbReference type="EMBL" id="MPA37976.1"/>
    </source>
</evidence>
<evidence type="ECO:0000256" key="8">
    <source>
        <dbReference type="ARBA" id="ARBA00023136"/>
    </source>
</evidence>
<evidence type="ECO:0000256" key="7">
    <source>
        <dbReference type="ARBA" id="ARBA00023054"/>
    </source>
</evidence>
<dbReference type="EMBL" id="GHES01007416">
    <property type="protein sequence ID" value="MPA37975.1"/>
    <property type="molecule type" value="Transcribed_RNA"/>
</dbReference>
<evidence type="ECO:0000313" key="13">
    <source>
        <dbReference type="EMBL" id="MPA37975.1"/>
    </source>
</evidence>
<evidence type="ECO:0000256" key="12">
    <source>
        <dbReference type="SAM" id="Phobius"/>
    </source>
</evidence>
<dbReference type="GO" id="GO:0005789">
    <property type="term" value="C:endoplasmic reticulum membrane"/>
    <property type="evidence" value="ECO:0007669"/>
    <property type="project" value="UniProtKB-SubCell"/>
</dbReference>
<sequence length="645" mass="73420">MDVEVVESELAQVSVVTGSEENSSLLQENENGKMNQGTGLNEPIKFGSHGIDEPVKGEGNNVPEANFPKDAVDEWPTPKQIHSFYFIKYRSYEDTKLKSKLEQADKDVQKKTQARSQIIEKLREKRSDRAQVIAQMKLLGVETKQFRMIMDEKRKEMEPLQQALGKLRSANSAGRERGVGLCSSEEELNDLIKSLQYRIQHESIPLSEEKQILREIKQFEGTREKVIANAAMRVKIQESLGEKDAIHDQVKLMGVDLDGVKKEQQVVRAKVKQLEEEKDVIDKGIKSLEDELTVVTQKREEAYEYLHKLRKQREEGNACYYQNRSILNKARDLAAKRDFEALKEICDTEVEKFMSQWSNSKAFRDDYERRILPSLDIRQMSKDGRMRNPDEKPLALLVPPTPSETETVAKTNVKRPKEDSISLAQHDSSTIQKVQKEANSKLQKEANSKSQKEAKNKQKGSGTTLDPSDLEDEEKIPGLEKSQKDPPRNESEVDVAKLKEMRREEEMAKAKQALERKKRLAEKAAAKAAVKAQKEAEKKLKDREKKAKKKAAALPDPDAEEPTDQADAEAAEPEMAEENVEAPVPSKNRDRKENTIRHRGRPKGPDSVPKVILKRKKSTNYWMWAAPAAISVLMLLVVGYNYLKK</sequence>
<evidence type="ECO:0000256" key="6">
    <source>
        <dbReference type="ARBA" id="ARBA00022989"/>
    </source>
</evidence>
<dbReference type="EMBL" id="GHES01007421">
    <property type="protein sequence ID" value="MPA37980.1"/>
    <property type="molecule type" value="Transcribed_RNA"/>
</dbReference>
<feature type="compositionally biased region" description="Low complexity" evidence="11">
    <location>
        <begin position="19"/>
        <end position="29"/>
    </location>
</feature>
<feature type="compositionally biased region" description="Basic and acidic residues" evidence="11">
    <location>
        <begin position="434"/>
        <end position="456"/>
    </location>
</feature>
<keyword evidence="4 12" id="KW-0812">Transmembrane</keyword>
<keyword evidence="6 12" id="KW-1133">Transmembrane helix</keyword>
<reference evidence="13" key="1">
    <citation type="submission" date="2019-08" db="EMBL/GenBank/DDBJ databases">
        <title>Reference gene set and small RNA set construction with multiple tissues from Davidia involucrata Baill.</title>
        <authorList>
            <person name="Yang H."/>
            <person name="Zhou C."/>
            <person name="Li G."/>
            <person name="Wang J."/>
            <person name="Gao P."/>
            <person name="Wang M."/>
            <person name="Wang R."/>
            <person name="Zhao Y."/>
        </authorList>
    </citation>
    <scope>NUCLEOTIDE SEQUENCE</scope>
    <source>
        <tissue evidence="13">Mixed with DoveR01_LX</tissue>
    </source>
</reference>
<evidence type="ECO:0000313" key="15">
    <source>
        <dbReference type="EMBL" id="MPA37977.1"/>
    </source>
</evidence>
<dbReference type="AlphaFoldDB" id="A0A5B6Z1Q9"/>
<keyword evidence="5" id="KW-0256">Endoplasmic reticulum</keyword>
<keyword evidence="8 12" id="KW-0472">Membrane</keyword>
<name>A0A5B6Z1Q9_DAVIN</name>
<feature type="compositionally biased region" description="Basic and acidic residues" evidence="11">
    <location>
        <begin position="532"/>
        <end position="545"/>
    </location>
</feature>
<comment type="subcellular location">
    <subcellularLocation>
        <location evidence="1">Cell membrane</location>
        <topology evidence="1">Single-pass membrane protein</topology>
    </subcellularLocation>
    <subcellularLocation>
        <location evidence="2">Endoplasmic reticulum membrane</location>
        <topology evidence="2">Single-pass membrane protein</topology>
    </subcellularLocation>
</comment>
<evidence type="ECO:0000256" key="3">
    <source>
        <dbReference type="ARBA" id="ARBA00022475"/>
    </source>
</evidence>
<evidence type="ECO:0000256" key="10">
    <source>
        <dbReference type="SAM" id="Coils"/>
    </source>
</evidence>
<organism evidence="13">
    <name type="scientific">Davidia involucrata</name>
    <name type="common">Dove tree</name>
    <dbReference type="NCBI Taxonomy" id="16924"/>
    <lineage>
        <taxon>Eukaryota</taxon>
        <taxon>Viridiplantae</taxon>
        <taxon>Streptophyta</taxon>
        <taxon>Embryophyta</taxon>
        <taxon>Tracheophyta</taxon>
        <taxon>Spermatophyta</taxon>
        <taxon>Magnoliopsida</taxon>
        <taxon>eudicotyledons</taxon>
        <taxon>Gunneridae</taxon>
        <taxon>Pentapetalae</taxon>
        <taxon>asterids</taxon>
        <taxon>Cornales</taxon>
        <taxon>Nyssaceae</taxon>
        <taxon>Davidia</taxon>
    </lineage>
</organism>
<evidence type="ECO:0000256" key="11">
    <source>
        <dbReference type="SAM" id="MobiDB-lite"/>
    </source>
</evidence>
<accession>A0A5B6Z1Q9</accession>
<evidence type="ECO:0000256" key="1">
    <source>
        <dbReference type="ARBA" id="ARBA00004162"/>
    </source>
</evidence>
<gene>
    <name evidence="13" type="ORF">Din_007416</name>
    <name evidence="14" type="ORF">Din_007417</name>
    <name evidence="15" type="ORF">Din_007418</name>
    <name evidence="16" type="ORF">Din_007421</name>
</gene>
<evidence type="ECO:0000256" key="4">
    <source>
        <dbReference type="ARBA" id="ARBA00022692"/>
    </source>
</evidence>
<feature type="region of interest" description="Disordered" evidence="11">
    <location>
        <begin position="380"/>
        <end position="609"/>
    </location>
</feature>